<evidence type="ECO:0000313" key="3">
    <source>
        <dbReference type="EMBL" id="PKU23934.1"/>
    </source>
</evidence>
<comment type="caution">
    <text evidence="3">The sequence shown here is derived from an EMBL/GenBank/DDBJ whole genome shotgun (WGS) entry which is preliminary data.</text>
</comment>
<evidence type="ECO:0000313" key="4">
    <source>
        <dbReference type="Proteomes" id="UP000233293"/>
    </source>
</evidence>
<dbReference type="PANTHER" id="PTHR12049:SF7">
    <property type="entry name" value="PROTEIN ARGININE METHYLTRANSFERASE NDUFAF7, MITOCHONDRIAL"/>
    <property type="match status" value="1"/>
</dbReference>
<accession>A0A2N3PU50</accession>
<dbReference type="PANTHER" id="PTHR12049">
    <property type="entry name" value="PROTEIN ARGININE METHYLTRANSFERASE NDUFAF7, MITOCHONDRIAL"/>
    <property type="match status" value="1"/>
</dbReference>
<keyword evidence="1 3" id="KW-0489">Methyltransferase</keyword>
<organism evidence="3 4">
    <name type="scientific">Telmatospirillum siberiense</name>
    <dbReference type="NCBI Taxonomy" id="382514"/>
    <lineage>
        <taxon>Bacteria</taxon>
        <taxon>Pseudomonadati</taxon>
        <taxon>Pseudomonadota</taxon>
        <taxon>Alphaproteobacteria</taxon>
        <taxon>Rhodospirillales</taxon>
        <taxon>Rhodospirillaceae</taxon>
        <taxon>Telmatospirillum</taxon>
    </lineage>
</organism>
<dbReference type="Pfam" id="PF02636">
    <property type="entry name" value="Methyltransf_28"/>
    <property type="match status" value="1"/>
</dbReference>
<dbReference type="EMBL" id="PIUM01000015">
    <property type="protein sequence ID" value="PKU23934.1"/>
    <property type="molecule type" value="Genomic_DNA"/>
</dbReference>
<keyword evidence="2 3" id="KW-0808">Transferase</keyword>
<dbReference type="RefSeq" id="WP_101251195.1">
    <property type="nucleotide sequence ID" value="NZ_PIUM01000015.1"/>
</dbReference>
<proteinExistence type="predicted"/>
<dbReference type="OrthoDB" id="9794208at2"/>
<evidence type="ECO:0000256" key="1">
    <source>
        <dbReference type="ARBA" id="ARBA00022603"/>
    </source>
</evidence>
<dbReference type="SUPFAM" id="SSF53335">
    <property type="entry name" value="S-adenosyl-L-methionine-dependent methyltransferases"/>
    <property type="match status" value="1"/>
</dbReference>
<dbReference type="Gene3D" id="3.40.50.12710">
    <property type="match status" value="1"/>
</dbReference>
<dbReference type="InterPro" id="IPR038375">
    <property type="entry name" value="NDUFAF7_sf"/>
</dbReference>
<gene>
    <name evidence="3" type="ORF">CWS72_13750</name>
</gene>
<evidence type="ECO:0000256" key="2">
    <source>
        <dbReference type="ARBA" id="ARBA00022679"/>
    </source>
</evidence>
<name>A0A2N3PU50_9PROT</name>
<dbReference type="Proteomes" id="UP000233293">
    <property type="component" value="Unassembled WGS sequence"/>
</dbReference>
<sequence length="349" mass="37590">MTALADWLFARIDAEGPLAVADYMGACLAHPQWGYYVRKDPLGSAGDFVTAPEISQMFGELLGLWASAVWQSMGSPGAVVLAELGPGRGTLMSDFLRAAEMVPAFRRALNIHLVEISPVLKAAQRETLRDAHVVWLEDIRDLPEGPVLLLANEFFDALPISQYVRRGNGWHERRIGRDGHHLAFTDGPIAAIEAPLAKDGDIFEINKPARDIARWIGQRLTEQPGAALIIDYGHSATAVGDTLQAVKGHSTTDVLDDPGEADLTAHVDFQALAEAAKPAAATDVTTQGAFLRSLGIELRADRLISGTPQKADMVASACRRLIEPSGMGTLFKVRALTHPGLPTPPGFVR</sequence>
<dbReference type="GO" id="GO:0032259">
    <property type="term" value="P:methylation"/>
    <property type="evidence" value="ECO:0007669"/>
    <property type="project" value="UniProtKB-KW"/>
</dbReference>
<dbReference type="InterPro" id="IPR003788">
    <property type="entry name" value="NDUFAF7"/>
</dbReference>
<dbReference type="AlphaFoldDB" id="A0A2N3PU50"/>
<protein>
    <submittedName>
        <fullName evidence="3">Methyltransferase</fullName>
    </submittedName>
</protein>
<keyword evidence="4" id="KW-1185">Reference proteome</keyword>
<dbReference type="InterPro" id="IPR029063">
    <property type="entry name" value="SAM-dependent_MTases_sf"/>
</dbReference>
<reference evidence="4" key="1">
    <citation type="submission" date="2017-12" db="EMBL/GenBank/DDBJ databases">
        <title>Draft genome sequence of Telmatospirillum siberiense 26-4b1T, an acidotolerant peatland alphaproteobacterium potentially involved in sulfur cycling.</title>
        <authorList>
            <person name="Hausmann B."/>
            <person name="Pjevac P."/>
            <person name="Schreck K."/>
            <person name="Herbold C.W."/>
            <person name="Daims H."/>
            <person name="Wagner M."/>
            <person name="Pester M."/>
            <person name="Loy A."/>
        </authorList>
    </citation>
    <scope>NUCLEOTIDE SEQUENCE [LARGE SCALE GENOMIC DNA]</scope>
    <source>
        <strain evidence="4">26-4b1</strain>
    </source>
</reference>
<dbReference type="GO" id="GO:0035243">
    <property type="term" value="F:protein-arginine omega-N symmetric methyltransferase activity"/>
    <property type="evidence" value="ECO:0007669"/>
    <property type="project" value="TreeGrafter"/>
</dbReference>